<protein>
    <submittedName>
        <fullName evidence="1">Uncharacterized protein</fullName>
    </submittedName>
</protein>
<organism evidence="1 2">
    <name type="scientific">Escherichia coli H605</name>
    <dbReference type="NCBI Taxonomy" id="656410"/>
    <lineage>
        <taxon>Bacteria</taxon>
        <taxon>Pseudomonadati</taxon>
        <taxon>Pseudomonadota</taxon>
        <taxon>Gammaproteobacteria</taxon>
        <taxon>Enterobacterales</taxon>
        <taxon>Enterobacteriaceae</taxon>
        <taxon>Escherichia</taxon>
    </lineage>
</organism>
<gene>
    <name evidence="1" type="ORF">EATG_00801</name>
</gene>
<comment type="caution">
    <text evidence="1">The sequence shown here is derived from an EMBL/GenBank/DDBJ whole genome shotgun (WGS) entry which is preliminary data.</text>
</comment>
<evidence type="ECO:0000313" key="1">
    <source>
        <dbReference type="EMBL" id="OSL49928.1"/>
    </source>
</evidence>
<dbReference type="AlphaFoldDB" id="A0AAJ3P1A6"/>
<accession>A0AAJ3P1A6</accession>
<dbReference type="EMBL" id="ADJX01000002">
    <property type="protein sequence ID" value="OSL49928.1"/>
    <property type="molecule type" value="Genomic_DNA"/>
</dbReference>
<evidence type="ECO:0000313" key="2">
    <source>
        <dbReference type="Proteomes" id="UP000243401"/>
    </source>
</evidence>
<reference evidence="1 2" key="1">
    <citation type="submission" date="2010-04" db="EMBL/GenBank/DDBJ databases">
        <title>The Genome Sequence of Escherichia coli H605.</title>
        <authorList>
            <consortium name="The Broad Institute Genome Sequencing Platform"/>
            <consortium name="The Broad Institute Genome Sequencing Center for Infectious Disease"/>
            <person name="Feldgarden M."/>
            <person name="Gordon D.M."/>
            <person name="Johnson J.R."/>
            <person name="Johnston B.D."/>
            <person name="Young S."/>
            <person name="Zeng Q."/>
            <person name="Koehrsen M."/>
            <person name="Alvarado L."/>
            <person name="Berlin A.M."/>
            <person name="Borenstein D."/>
            <person name="Chapman S.B."/>
            <person name="Chen Z."/>
            <person name="Engels R."/>
            <person name="Freedman E."/>
            <person name="Gellesch M."/>
            <person name="Goldberg J."/>
            <person name="Griggs A."/>
            <person name="Gujja S."/>
            <person name="Heilman E.R."/>
            <person name="Heiman D.I."/>
            <person name="Hepburn T.A."/>
            <person name="Howarth C."/>
            <person name="Jen D."/>
            <person name="Larson L."/>
            <person name="Mehta T."/>
            <person name="Park D."/>
            <person name="Pearson M."/>
            <person name="Richards J."/>
            <person name="Roberts A."/>
            <person name="Saif S."/>
            <person name="Shea T.D."/>
            <person name="Shenoy N."/>
            <person name="Sisk P."/>
            <person name="Stolte C."/>
            <person name="Sykes S.N."/>
            <person name="Walk T."/>
            <person name="White J."/>
            <person name="Yandava C."/>
            <person name="Haas B."/>
            <person name="Henn M.R."/>
            <person name="Nusbaum C."/>
            <person name="Birren B."/>
        </authorList>
    </citation>
    <scope>NUCLEOTIDE SEQUENCE [LARGE SCALE GENOMIC DNA]</scope>
    <source>
        <strain evidence="1 2">H605</strain>
    </source>
</reference>
<sequence>MRNLPALIIMIYKAPQHNKSTTGGKKSKLCLLKAQID</sequence>
<proteinExistence type="predicted"/>
<dbReference type="Proteomes" id="UP000243401">
    <property type="component" value="Unassembled WGS sequence"/>
</dbReference>
<name>A0AAJ3P1A6_ECOLX</name>